<accession>N1QIB8</accession>
<dbReference type="eggNOG" id="ENOG502RYH0">
    <property type="taxonomic scope" value="Eukaryota"/>
</dbReference>
<sequence>MRERTGAVQTQSHNHHRATARPPRHHHHRRHHTSTSTSTPASSDTIHVVHHALNIGAHGSNASPARDAASEPARKKRRLSPRASDHKPLEAFGFSRTTQPKPPTKITRDEPHGPLQQTLNGVRSTLDVDENEILPPPVPTPVPKRVTRSPAPVPPAPTAPPAREEKQTKKKEEKRTLRSQDEGPRLKSELAVYFPNYEDVMFDVPAEDEDFLTVASTLYIADDTAKRKDGEPSPAKSGKADSNGRRTSLNGTRAPATRQRPVSSMSNSSPSVNLEFLAKTSSETPEDPLTDAHFLKSHNRAERKEKQLRNIERERAMHEKVQLDRLLDGLQGHDWLRVLGITGITDGEAKKYERKRKYFIAEVQALIGKFAQWKEQEKKLRLRKEAAQARLDAIDEAASTASSIDPPSSDLNASASRQLQQETVNAVKASTSKAKGRMSLYAPSPASRASTPVPDRADPVPRTMLPPSPEILMTSFYAKRHLRDAALSKSRSTARNVTAFGHPVPDLDEQEFALPKEFVTPDALRSNARDRRRRKRESTTATK</sequence>
<feature type="region of interest" description="Disordered" evidence="2">
    <location>
        <begin position="225"/>
        <end position="271"/>
    </location>
</feature>
<dbReference type="InterPro" id="IPR038988">
    <property type="entry name" value="Sas4"/>
</dbReference>
<evidence type="ECO:0000313" key="4">
    <source>
        <dbReference type="EMBL" id="EMF10923.1"/>
    </source>
</evidence>
<feature type="coiled-coil region" evidence="1">
    <location>
        <begin position="294"/>
        <end position="321"/>
    </location>
</feature>
<evidence type="ECO:0000313" key="5">
    <source>
        <dbReference type="Proteomes" id="UP000016931"/>
    </source>
</evidence>
<feature type="region of interest" description="Disordered" evidence="2">
    <location>
        <begin position="515"/>
        <end position="543"/>
    </location>
</feature>
<feature type="compositionally biased region" description="Basic residues" evidence="2">
    <location>
        <begin position="13"/>
        <end position="33"/>
    </location>
</feature>
<dbReference type="OrthoDB" id="1938992at2759"/>
<dbReference type="GO" id="GO:0033255">
    <property type="term" value="C:SAS acetyltransferase complex"/>
    <property type="evidence" value="ECO:0007669"/>
    <property type="project" value="InterPro"/>
</dbReference>
<dbReference type="Proteomes" id="UP000016931">
    <property type="component" value="Unassembled WGS sequence"/>
</dbReference>
<feature type="compositionally biased region" description="Basic and acidic residues" evidence="2">
    <location>
        <begin position="162"/>
        <end position="188"/>
    </location>
</feature>
<dbReference type="HOGENOM" id="CLU_011914_2_0_1"/>
<dbReference type="OMA" id="PEAIDSC"/>
<feature type="region of interest" description="Disordered" evidence="2">
    <location>
        <begin position="56"/>
        <end position="190"/>
    </location>
</feature>
<feature type="coiled-coil region" evidence="1">
    <location>
        <begin position="370"/>
        <end position="397"/>
    </location>
</feature>
<dbReference type="InterPro" id="IPR029184">
    <property type="entry name" value="Sas4_dom"/>
</dbReference>
<evidence type="ECO:0000256" key="2">
    <source>
        <dbReference type="SAM" id="MobiDB-lite"/>
    </source>
</evidence>
<feature type="compositionally biased region" description="Polar residues" evidence="2">
    <location>
        <begin position="399"/>
        <end position="433"/>
    </location>
</feature>
<dbReference type="STRING" id="692275.N1QIB8"/>
<dbReference type="PANTHER" id="PTHR38422">
    <property type="entry name" value="SOMETHING ABOUT SILENCING PROTEIN 4"/>
    <property type="match status" value="1"/>
</dbReference>
<dbReference type="AlphaFoldDB" id="N1QIB8"/>
<dbReference type="RefSeq" id="XP_016759044.1">
    <property type="nucleotide sequence ID" value="XM_016907760.1"/>
</dbReference>
<name>N1QIB8_SPHMS</name>
<feature type="region of interest" description="Disordered" evidence="2">
    <location>
        <begin position="398"/>
        <end position="466"/>
    </location>
</feature>
<keyword evidence="5" id="KW-1185">Reference proteome</keyword>
<reference evidence="4 5" key="1">
    <citation type="journal article" date="2012" name="PLoS Pathog.">
        <title>Diverse lifestyles and strategies of plant pathogenesis encoded in the genomes of eighteen Dothideomycetes fungi.</title>
        <authorList>
            <person name="Ohm R.A."/>
            <person name="Feau N."/>
            <person name="Henrissat B."/>
            <person name="Schoch C.L."/>
            <person name="Horwitz B.A."/>
            <person name="Barry K.W."/>
            <person name="Condon B.J."/>
            <person name="Copeland A.C."/>
            <person name="Dhillon B."/>
            <person name="Glaser F."/>
            <person name="Hesse C.N."/>
            <person name="Kosti I."/>
            <person name="LaButti K."/>
            <person name="Lindquist E.A."/>
            <person name="Lucas S."/>
            <person name="Salamov A.A."/>
            <person name="Bradshaw R.E."/>
            <person name="Ciuffetti L."/>
            <person name="Hamelin R.C."/>
            <person name="Kema G.H.J."/>
            <person name="Lawrence C."/>
            <person name="Scott J.A."/>
            <person name="Spatafora J.W."/>
            <person name="Turgeon B.G."/>
            <person name="de Wit P.J.G.M."/>
            <person name="Zhong S."/>
            <person name="Goodwin S.B."/>
            <person name="Grigoriev I.V."/>
        </authorList>
    </citation>
    <scope>NUCLEOTIDE SEQUENCE [LARGE SCALE GENOMIC DNA]</scope>
    <source>
        <strain evidence="4 5">SO2202</strain>
    </source>
</reference>
<evidence type="ECO:0000259" key="3">
    <source>
        <dbReference type="Pfam" id="PF15460"/>
    </source>
</evidence>
<dbReference type="PANTHER" id="PTHR38422:SF1">
    <property type="entry name" value="SOMETHING ABOUT SILENCING PROTEIN 4"/>
    <property type="match status" value="1"/>
</dbReference>
<dbReference type="GO" id="GO:0004402">
    <property type="term" value="F:histone acetyltransferase activity"/>
    <property type="evidence" value="ECO:0007669"/>
    <property type="project" value="TreeGrafter"/>
</dbReference>
<protein>
    <recommendedName>
        <fullName evidence="3">Something about silencing protein 4 domain-containing protein</fullName>
    </recommendedName>
</protein>
<feature type="compositionally biased region" description="Pro residues" evidence="2">
    <location>
        <begin position="151"/>
        <end position="160"/>
    </location>
</feature>
<dbReference type="Pfam" id="PF15460">
    <property type="entry name" value="SAS4"/>
    <property type="match status" value="1"/>
</dbReference>
<dbReference type="GeneID" id="27904897"/>
<feature type="compositionally biased region" description="Low complexity" evidence="2">
    <location>
        <begin position="261"/>
        <end position="271"/>
    </location>
</feature>
<dbReference type="EMBL" id="KB456267">
    <property type="protein sequence ID" value="EMF10923.1"/>
    <property type="molecule type" value="Genomic_DNA"/>
</dbReference>
<feature type="region of interest" description="Disordered" evidence="2">
    <location>
        <begin position="1"/>
        <end position="43"/>
    </location>
</feature>
<evidence type="ECO:0000256" key="1">
    <source>
        <dbReference type="SAM" id="Coils"/>
    </source>
</evidence>
<feature type="compositionally biased region" description="Low complexity" evidence="2">
    <location>
        <begin position="34"/>
        <end position="43"/>
    </location>
</feature>
<keyword evidence="1" id="KW-0175">Coiled coil</keyword>
<gene>
    <name evidence="4" type="ORF">SEPMUDRAFT_157998</name>
</gene>
<proteinExistence type="predicted"/>
<feature type="domain" description="Something about silencing protein 4" evidence="3">
    <location>
        <begin position="287"/>
        <end position="381"/>
    </location>
</feature>
<organism evidence="4 5">
    <name type="scientific">Sphaerulina musiva (strain SO2202)</name>
    <name type="common">Poplar stem canker fungus</name>
    <name type="synonym">Septoria musiva</name>
    <dbReference type="NCBI Taxonomy" id="692275"/>
    <lineage>
        <taxon>Eukaryota</taxon>
        <taxon>Fungi</taxon>
        <taxon>Dikarya</taxon>
        <taxon>Ascomycota</taxon>
        <taxon>Pezizomycotina</taxon>
        <taxon>Dothideomycetes</taxon>
        <taxon>Dothideomycetidae</taxon>
        <taxon>Mycosphaerellales</taxon>
        <taxon>Mycosphaerellaceae</taxon>
        <taxon>Sphaerulina</taxon>
    </lineage>
</organism>